<dbReference type="SMART" id="SM00849">
    <property type="entry name" value="Lactamase_B"/>
    <property type="match status" value="1"/>
</dbReference>
<dbReference type="PANTHER" id="PTHR46233:SF3">
    <property type="entry name" value="HYDROXYACYLGLUTATHIONE HYDROLASE GLOC"/>
    <property type="match status" value="1"/>
</dbReference>
<gene>
    <name evidence="6" type="ORF">SAMN02910262_00169</name>
</gene>
<dbReference type="PANTHER" id="PTHR46233">
    <property type="entry name" value="HYDROXYACYLGLUTATHIONE HYDROLASE GLOC"/>
    <property type="match status" value="1"/>
</dbReference>
<evidence type="ECO:0000256" key="4">
    <source>
        <dbReference type="ARBA" id="ARBA00022833"/>
    </source>
</evidence>
<dbReference type="Gene3D" id="3.60.15.10">
    <property type="entry name" value="Ribonuclease Z/Hydroxyacylglutathione hydrolase-like"/>
    <property type="match status" value="1"/>
</dbReference>
<dbReference type="InterPro" id="IPR001279">
    <property type="entry name" value="Metallo-B-lactamas"/>
</dbReference>
<evidence type="ECO:0000256" key="3">
    <source>
        <dbReference type="ARBA" id="ARBA00022801"/>
    </source>
</evidence>
<dbReference type="GO" id="GO:0016787">
    <property type="term" value="F:hydrolase activity"/>
    <property type="evidence" value="ECO:0007669"/>
    <property type="project" value="UniProtKB-KW"/>
</dbReference>
<accession>A0A1I6IBJ7</accession>
<keyword evidence="3" id="KW-0378">Hydrolase</keyword>
<dbReference type="EMBL" id="FOZC01000001">
    <property type="protein sequence ID" value="SFR64053.1"/>
    <property type="molecule type" value="Genomic_DNA"/>
</dbReference>
<dbReference type="Proteomes" id="UP000214760">
    <property type="component" value="Unassembled WGS sequence"/>
</dbReference>
<evidence type="ECO:0000313" key="6">
    <source>
        <dbReference type="EMBL" id="SFR64053.1"/>
    </source>
</evidence>
<proteinExistence type="predicted"/>
<reference evidence="6 7" key="1">
    <citation type="submission" date="2016-10" db="EMBL/GenBank/DDBJ databases">
        <authorList>
            <person name="de Groot N.N."/>
        </authorList>
    </citation>
    <scope>NUCLEOTIDE SEQUENCE [LARGE SCALE GENOMIC DNA]</scope>
    <source>
        <strain evidence="6 7">F</strain>
    </source>
</reference>
<keyword evidence="2" id="KW-0479">Metal-binding</keyword>
<dbReference type="GO" id="GO:0046872">
    <property type="term" value="F:metal ion binding"/>
    <property type="evidence" value="ECO:0007669"/>
    <property type="project" value="UniProtKB-KW"/>
</dbReference>
<dbReference type="Pfam" id="PF00753">
    <property type="entry name" value="Lactamase_B"/>
    <property type="match status" value="1"/>
</dbReference>
<dbReference type="InterPro" id="IPR051453">
    <property type="entry name" value="MBL_Glyoxalase_II"/>
</dbReference>
<dbReference type="AlphaFoldDB" id="A0A1I6IBJ7"/>
<name>A0A1I6IBJ7_9FIRM</name>
<dbReference type="RefSeq" id="WP_051684491.1">
    <property type="nucleotide sequence ID" value="NZ_FOZC01000001.1"/>
</dbReference>
<comment type="cofactor">
    <cofactor evidence="1">
        <name>Zn(2+)</name>
        <dbReference type="ChEBI" id="CHEBI:29105"/>
    </cofactor>
</comment>
<feature type="domain" description="Metallo-beta-lactamase" evidence="5">
    <location>
        <begin position="41"/>
        <end position="234"/>
    </location>
</feature>
<protein>
    <submittedName>
        <fullName evidence="6">Metallo-beta-lactamase class B</fullName>
    </submittedName>
</protein>
<evidence type="ECO:0000256" key="2">
    <source>
        <dbReference type="ARBA" id="ARBA00022723"/>
    </source>
</evidence>
<evidence type="ECO:0000259" key="5">
    <source>
        <dbReference type="SMART" id="SM00849"/>
    </source>
</evidence>
<organism evidence="6 7">
    <name type="scientific">[Clostridium] aminophilum</name>
    <dbReference type="NCBI Taxonomy" id="1526"/>
    <lineage>
        <taxon>Bacteria</taxon>
        <taxon>Bacillati</taxon>
        <taxon>Bacillota</taxon>
        <taxon>Clostridia</taxon>
        <taxon>Lachnospirales</taxon>
        <taxon>Lachnospiraceae</taxon>
    </lineage>
</organism>
<sequence>MTQINRFGNMMPPPEAVAHPYLLDRTPFQIAGNLYFVGNEWCSSHLIDTGAGLILLDVPTASGLPGLLYNIDYLGFHIRDVKYIVISHAHSDHFGCVNALIHRTHAKTFLSAIDSEDMRRNFDRIEMMNRDLGPYNESFIPDVELQDGDRIELGNTSIRCVLTPGHTVGVMSHFWDMDYHGETVHVGIYGGAGFISLSKEALHRNHLPLSLQQAFLDSIDKVWDEPVDLMLGNHPFHNDVYQKYMRRCRGEDDPFLDPTEWHRFLQELKDRFHDFLKMTPAEIQEMYRQSQLTEYYRSCFERP</sequence>
<dbReference type="SUPFAM" id="SSF56281">
    <property type="entry name" value="Metallo-hydrolase/oxidoreductase"/>
    <property type="match status" value="1"/>
</dbReference>
<keyword evidence="4" id="KW-0862">Zinc</keyword>
<evidence type="ECO:0000256" key="1">
    <source>
        <dbReference type="ARBA" id="ARBA00001947"/>
    </source>
</evidence>
<dbReference type="InterPro" id="IPR036866">
    <property type="entry name" value="RibonucZ/Hydroxyglut_hydro"/>
</dbReference>
<evidence type="ECO:0000313" key="7">
    <source>
        <dbReference type="Proteomes" id="UP000214760"/>
    </source>
</evidence>